<feature type="region of interest" description="Disordered" evidence="1">
    <location>
        <begin position="112"/>
        <end position="172"/>
    </location>
</feature>
<keyword evidence="3" id="KW-1185">Reference proteome</keyword>
<name>A0A9P9AKB5_9HYPO</name>
<proteinExistence type="predicted"/>
<gene>
    <name evidence="2" type="ORF">B0T10DRAFT_448125</name>
</gene>
<evidence type="ECO:0000313" key="2">
    <source>
        <dbReference type="EMBL" id="KAH6876824.1"/>
    </source>
</evidence>
<comment type="caution">
    <text evidence="2">The sequence shown here is derived from an EMBL/GenBank/DDBJ whole genome shotgun (WGS) entry which is preliminary data.</text>
</comment>
<dbReference type="OrthoDB" id="5234017at2759"/>
<dbReference type="AlphaFoldDB" id="A0A9P9AKB5"/>
<evidence type="ECO:0000313" key="3">
    <source>
        <dbReference type="Proteomes" id="UP000777438"/>
    </source>
</evidence>
<reference evidence="2 3" key="1">
    <citation type="journal article" date="2021" name="Nat. Commun.">
        <title>Genetic determinants of endophytism in the Arabidopsis root mycobiome.</title>
        <authorList>
            <person name="Mesny F."/>
            <person name="Miyauchi S."/>
            <person name="Thiergart T."/>
            <person name="Pickel B."/>
            <person name="Atanasova L."/>
            <person name="Karlsson M."/>
            <person name="Huettel B."/>
            <person name="Barry K.W."/>
            <person name="Haridas S."/>
            <person name="Chen C."/>
            <person name="Bauer D."/>
            <person name="Andreopoulos W."/>
            <person name="Pangilinan J."/>
            <person name="LaButti K."/>
            <person name="Riley R."/>
            <person name="Lipzen A."/>
            <person name="Clum A."/>
            <person name="Drula E."/>
            <person name="Henrissat B."/>
            <person name="Kohler A."/>
            <person name="Grigoriev I.V."/>
            <person name="Martin F.M."/>
            <person name="Hacquard S."/>
        </authorList>
    </citation>
    <scope>NUCLEOTIDE SEQUENCE [LARGE SCALE GENOMIC DNA]</scope>
    <source>
        <strain evidence="2 3">MPI-CAGE-CH-0241</strain>
    </source>
</reference>
<organism evidence="2 3">
    <name type="scientific">Thelonectria olida</name>
    <dbReference type="NCBI Taxonomy" id="1576542"/>
    <lineage>
        <taxon>Eukaryota</taxon>
        <taxon>Fungi</taxon>
        <taxon>Dikarya</taxon>
        <taxon>Ascomycota</taxon>
        <taxon>Pezizomycotina</taxon>
        <taxon>Sordariomycetes</taxon>
        <taxon>Hypocreomycetidae</taxon>
        <taxon>Hypocreales</taxon>
        <taxon>Nectriaceae</taxon>
        <taxon>Thelonectria</taxon>
    </lineage>
</organism>
<feature type="compositionally biased region" description="Basic and acidic residues" evidence="1">
    <location>
        <begin position="117"/>
        <end position="133"/>
    </location>
</feature>
<evidence type="ECO:0000256" key="1">
    <source>
        <dbReference type="SAM" id="MobiDB-lite"/>
    </source>
</evidence>
<dbReference type="Proteomes" id="UP000777438">
    <property type="component" value="Unassembled WGS sequence"/>
</dbReference>
<dbReference type="EMBL" id="JAGPYM010000032">
    <property type="protein sequence ID" value="KAH6876824.1"/>
    <property type="molecule type" value="Genomic_DNA"/>
</dbReference>
<accession>A0A9P9AKB5</accession>
<protein>
    <submittedName>
        <fullName evidence="2">Uncharacterized protein</fullName>
    </submittedName>
</protein>
<sequence length="310" mass="35050">MRSATRRHKESRDAINAEISDACCRALRQNTQMEIKNIQVYLCKLVRLEAHYRLQMAAYERRKLNESVMRRDSRTSGMLQGVVLGGLLPAGPNESQSERAAGNAKALPLSTSINDDTCGRKTELNDLNQQERRRLGRNRRKSTFPGQILPCGRPSEHVKRRRGRSAGPQESLNPAPGEVCCVYWKKSKQFFAVLCLPMQNMDYVGICGSIESMGLLEHLPECYAYDPQTKTFSWKQGYEDGEPRVSRREFPVMYFDGSPFPSKSAVGWVAGGDLQVYDESTQPLVAYNEQVQQFLDRMNSITESSVPKKA</sequence>